<dbReference type="InterPro" id="IPR059000">
    <property type="entry name" value="ATPase_P-type_domA"/>
</dbReference>
<comment type="subcellular location">
    <subcellularLocation>
        <location evidence="1">Cell membrane</location>
        <topology evidence="1">Multi-pass membrane protein</topology>
    </subcellularLocation>
</comment>
<dbReference type="NCBIfam" id="TIGR01494">
    <property type="entry name" value="ATPase_P-type"/>
    <property type="match status" value="1"/>
</dbReference>
<keyword evidence="12" id="KW-0067">ATP-binding</keyword>
<dbReference type="SUPFAM" id="SSF81665">
    <property type="entry name" value="Calcium ATPase, transmembrane domain M"/>
    <property type="match status" value="1"/>
</dbReference>
<keyword evidence="12" id="KW-1003">Cell membrane</keyword>
<evidence type="ECO:0000256" key="2">
    <source>
        <dbReference type="ARBA" id="ARBA00006024"/>
    </source>
</evidence>
<dbReference type="SFLD" id="SFLDS00003">
    <property type="entry name" value="Haloacid_Dehalogenase"/>
    <property type="match status" value="1"/>
</dbReference>
<name>A0A0R2HWR0_CARDV</name>
<organism evidence="14 15">
    <name type="scientific">Carnobacterium divergens DSM 20623</name>
    <dbReference type="NCBI Taxonomy" id="1449336"/>
    <lineage>
        <taxon>Bacteria</taxon>
        <taxon>Bacillati</taxon>
        <taxon>Bacillota</taxon>
        <taxon>Bacilli</taxon>
        <taxon>Lactobacillales</taxon>
        <taxon>Carnobacteriaceae</taxon>
        <taxon>Carnobacterium</taxon>
    </lineage>
</organism>
<evidence type="ECO:0000259" key="13">
    <source>
        <dbReference type="Pfam" id="PF00122"/>
    </source>
</evidence>
<dbReference type="SUPFAM" id="SSF55008">
    <property type="entry name" value="HMA, heavy metal-associated domain"/>
    <property type="match status" value="1"/>
</dbReference>
<dbReference type="GO" id="GO:0005524">
    <property type="term" value="F:ATP binding"/>
    <property type="evidence" value="ECO:0007669"/>
    <property type="project" value="UniProtKB-UniRule"/>
</dbReference>
<accession>A0A0R2HWR0</accession>
<feature type="domain" description="P-type ATPase A" evidence="13">
    <location>
        <begin position="197"/>
        <end position="296"/>
    </location>
</feature>
<dbReference type="Gene3D" id="2.70.150.10">
    <property type="entry name" value="Calcium-transporting ATPase, cytoplasmic transduction domain A"/>
    <property type="match status" value="1"/>
</dbReference>
<dbReference type="Pfam" id="PF00702">
    <property type="entry name" value="Hydrolase"/>
    <property type="match status" value="1"/>
</dbReference>
<dbReference type="NCBIfam" id="TIGR01511">
    <property type="entry name" value="ATPase-IB1_Cu"/>
    <property type="match status" value="1"/>
</dbReference>
<feature type="transmembrane region" description="Helical" evidence="12">
    <location>
        <begin position="90"/>
        <end position="107"/>
    </location>
</feature>
<feature type="transmembrane region" description="Helical" evidence="12">
    <location>
        <begin position="676"/>
        <end position="699"/>
    </location>
</feature>
<evidence type="ECO:0000313" key="14">
    <source>
        <dbReference type="EMBL" id="KRN57186.1"/>
    </source>
</evidence>
<feature type="transmembrane region" description="Helical" evidence="12">
    <location>
        <begin position="348"/>
        <end position="372"/>
    </location>
</feature>
<reference evidence="14 15" key="1">
    <citation type="journal article" date="2015" name="Genome Announc.">
        <title>Expanding the biotechnology potential of lactobacilli through comparative genomics of 213 strains and associated genera.</title>
        <authorList>
            <person name="Sun Z."/>
            <person name="Harris H.M."/>
            <person name="McCann A."/>
            <person name="Guo C."/>
            <person name="Argimon S."/>
            <person name="Zhang W."/>
            <person name="Yang X."/>
            <person name="Jeffery I.B."/>
            <person name="Cooney J.C."/>
            <person name="Kagawa T.F."/>
            <person name="Liu W."/>
            <person name="Song Y."/>
            <person name="Salvetti E."/>
            <person name="Wrobel A."/>
            <person name="Rasinkangas P."/>
            <person name="Parkhill J."/>
            <person name="Rea M.C."/>
            <person name="O'Sullivan O."/>
            <person name="Ritari J."/>
            <person name="Douillard F.P."/>
            <person name="Paul Ross R."/>
            <person name="Yang R."/>
            <person name="Briner A.E."/>
            <person name="Felis G.E."/>
            <person name="de Vos W.M."/>
            <person name="Barrangou R."/>
            <person name="Klaenhammer T.R."/>
            <person name="Caufield P.W."/>
            <person name="Cui Y."/>
            <person name="Zhang H."/>
            <person name="O'Toole P.W."/>
        </authorList>
    </citation>
    <scope>NUCLEOTIDE SEQUENCE [LARGE SCALE GENOMIC DNA]</scope>
    <source>
        <strain evidence="14 15">DSM 20623</strain>
    </source>
</reference>
<dbReference type="InterPro" id="IPR044492">
    <property type="entry name" value="P_typ_ATPase_HD_dom"/>
</dbReference>
<feature type="transmembrane region" description="Helical" evidence="12">
    <location>
        <begin position="113"/>
        <end position="132"/>
    </location>
</feature>
<protein>
    <recommendedName>
        <fullName evidence="10">Cd(2+)-exporting ATPase</fullName>
        <ecNumber evidence="10">7.2.2.21</ecNumber>
    </recommendedName>
</protein>
<keyword evidence="6" id="KW-1278">Translocase</keyword>
<evidence type="ECO:0000256" key="1">
    <source>
        <dbReference type="ARBA" id="ARBA00004651"/>
    </source>
</evidence>
<evidence type="ECO:0000256" key="4">
    <source>
        <dbReference type="ARBA" id="ARBA00022692"/>
    </source>
</evidence>
<dbReference type="NCBIfam" id="TIGR01525">
    <property type="entry name" value="ATPase-IB_hvy"/>
    <property type="match status" value="1"/>
</dbReference>
<keyword evidence="15" id="KW-1185">Reference proteome</keyword>
<evidence type="ECO:0000256" key="10">
    <source>
        <dbReference type="ARBA" id="ARBA00039103"/>
    </source>
</evidence>
<keyword evidence="8" id="KW-0406">Ion transport</keyword>
<dbReference type="SUPFAM" id="SSF81653">
    <property type="entry name" value="Calcium ATPase, transduction domain A"/>
    <property type="match status" value="1"/>
</dbReference>
<keyword evidence="12" id="KW-0547">Nucleotide-binding</keyword>
<dbReference type="GO" id="GO:0008551">
    <property type="term" value="F:P-type cadmium transporter activity"/>
    <property type="evidence" value="ECO:0007669"/>
    <property type="project" value="UniProtKB-EC"/>
</dbReference>
<dbReference type="Gene3D" id="3.40.50.1000">
    <property type="entry name" value="HAD superfamily/HAD-like"/>
    <property type="match status" value="1"/>
</dbReference>
<dbReference type="Gene3D" id="3.30.70.100">
    <property type="match status" value="1"/>
</dbReference>
<dbReference type="PRINTS" id="PR00941">
    <property type="entry name" value="CDATPASE"/>
</dbReference>
<dbReference type="InterPro" id="IPR023299">
    <property type="entry name" value="ATPase_P-typ_cyto_dom_N"/>
</dbReference>
<evidence type="ECO:0000256" key="5">
    <source>
        <dbReference type="ARBA" id="ARBA00022723"/>
    </source>
</evidence>
<dbReference type="RefSeq" id="WP_034571409.1">
    <property type="nucleotide sequence ID" value="NZ_JQBS01000007.1"/>
</dbReference>
<dbReference type="PANTHER" id="PTHR48085">
    <property type="entry name" value="CADMIUM/ZINC-TRANSPORTING ATPASE HMA2-RELATED"/>
    <property type="match status" value="1"/>
</dbReference>
<dbReference type="InterPro" id="IPR001757">
    <property type="entry name" value="P_typ_ATPase"/>
</dbReference>
<dbReference type="InterPro" id="IPR036163">
    <property type="entry name" value="HMA_dom_sf"/>
</dbReference>
<dbReference type="Proteomes" id="UP000051658">
    <property type="component" value="Unassembled WGS sequence"/>
</dbReference>
<dbReference type="InterPro" id="IPR027256">
    <property type="entry name" value="P-typ_ATPase_IB"/>
</dbReference>
<dbReference type="SUPFAM" id="SSF56784">
    <property type="entry name" value="HAD-like"/>
    <property type="match status" value="1"/>
</dbReference>
<dbReference type="SFLD" id="SFLDF00027">
    <property type="entry name" value="p-type_atpase"/>
    <property type="match status" value="1"/>
</dbReference>
<dbReference type="Pfam" id="PF00122">
    <property type="entry name" value="E1-E2_ATPase"/>
    <property type="match status" value="1"/>
</dbReference>
<dbReference type="PRINTS" id="PR00119">
    <property type="entry name" value="CATATPASE"/>
</dbReference>
<dbReference type="InterPro" id="IPR018303">
    <property type="entry name" value="ATPase_P-typ_P_site"/>
</dbReference>
<dbReference type="SFLD" id="SFLDG00002">
    <property type="entry name" value="C1.7:_P-type_atpase_like"/>
    <property type="match status" value="1"/>
</dbReference>
<dbReference type="InterPro" id="IPR023298">
    <property type="entry name" value="ATPase_P-typ_TM_dom_sf"/>
</dbReference>
<comment type="caution">
    <text evidence="14">The sequence shown here is derived from an EMBL/GenBank/DDBJ whole genome shotgun (WGS) entry which is preliminary data.</text>
</comment>
<feature type="transmembrane region" description="Helical" evidence="12">
    <location>
        <begin position="144"/>
        <end position="161"/>
    </location>
</feature>
<keyword evidence="8" id="KW-0813">Transport</keyword>
<comment type="similarity">
    <text evidence="2 12">Belongs to the cation transport ATPase (P-type) (TC 3.A.3) family. Type IB subfamily.</text>
</comment>
<feature type="transmembrane region" description="Helical" evidence="12">
    <location>
        <begin position="316"/>
        <end position="336"/>
    </location>
</feature>
<dbReference type="PANTHER" id="PTHR48085:SF5">
    <property type="entry name" value="CADMIUM_ZINC-TRANSPORTING ATPASE HMA4-RELATED"/>
    <property type="match status" value="1"/>
</dbReference>
<dbReference type="Gene3D" id="3.40.1110.10">
    <property type="entry name" value="Calcium-transporting ATPase, cytoplasmic domain N"/>
    <property type="match status" value="1"/>
</dbReference>
<dbReference type="EC" id="7.2.2.21" evidence="10"/>
<gene>
    <name evidence="14" type="ORF">IV74_GL000166</name>
</gene>
<feature type="transmembrane region" description="Helical" evidence="12">
    <location>
        <begin position="650"/>
        <end position="670"/>
    </location>
</feature>
<dbReference type="SUPFAM" id="SSF81660">
    <property type="entry name" value="Metal cation-transporting ATPase, ATP-binding domain N"/>
    <property type="match status" value="1"/>
</dbReference>
<keyword evidence="3" id="KW-0104">Cadmium</keyword>
<sequence length="707" mass="77281">MKRYPVKGLDCADCTLRLETQINRLENGTDAKLNYTTSTLVASENLDLKAVEKILATENARLVASVKNNQEEGNHGDHEHNHEDGNTKMVITKVIISVILLLIGIFVEDNGQTYFSLALYFVATVLSGWPTFKQGAKNLTRFTFNIDTLMTIALIGAFAIGEYREGTLVAILFGVNEWLEGLGMMQARKSMESLLNVQPKFAMRVKNGIEEKVSIDQLAIGDVVKVVAGEQIPSDGIVLKGTSSVNESAITGESVPVEKQIDATVFGGSINNDGTLFITLTKAYQDSALAKILNLVYEAQETKTQTELFINKFAKYYTPLIMLLAVLVMIVPPLFLGAEWMPWLYEGLAVLIIGCPCALVLSSPIALVAGITKSARIGILIKGGNHLETLGRLETIAFDKTGTLTEGKLAVSDVKVYRPEFYQISRLMEQESMHPIAKAIVGYTLENQIQPEAGLLQVEDLVTVAGSGLTGKINEKHYFLGNERQIPEELLTKEIKKDIEYFKENGRTLVITASETEVLGIFGLTDKIRNESKEIISELHQLGMKKVVMLTGDHEKIAESVANELGIDEVHSSLLPEQKLELIDELSTKGITAMVGDGVNDSPALVKSDLGIAMGKGTDSAIEVADVVLMQDHLGRLPDAIRIAKLVKKIIRINISIALGLKVIALLLTIPGWLTLWFAILADMGATILVTLISLTILLPMRKLGKK</sequence>
<keyword evidence="4 12" id="KW-0812">Transmembrane</keyword>
<dbReference type="InterPro" id="IPR008250">
    <property type="entry name" value="ATPase_P-typ_transduc_dom_A_sf"/>
</dbReference>
<evidence type="ECO:0000256" key="3">
    <source>
        <dbReference type="ARBA" id="ARBA00022539"/>
    </source>
</evidence>
<evidence type="ECO:0000256" key="6">
    <source>
        <dbReference type="ARBA" id="ARBA00022967"/>
    </source>
</evidence>
<comment type="catalytic activity">
    <reaction evidence="11">
        <text>Cd(2+)(in) + ATP + H2O = Cd(2+)(out) + ADP + phosphate + H(+)</text>
        <dbReference type="Rhea" id="RHEA:12132"/>
        <dbReference type="ChEBI" id="CHEBI:15377"/>
        <dbReference type="ChEBI" id="CHEBI:15378"/>
        <dbReference type="ChEBI" id="CHEBI:30616"/>
        <dbReference type="ChEBI" id="CHEBI:43474"/>
        <dbReference type="ChEBI" id="CHEBI:48775"/>
        <dbReference type="ChEBI" id="CHEBI:456216"/>
        <dbReference type="EC" id="7.2.2.21"/>
    </reaction>
</comment>
<evidence type="ECO:0000313" key="15">
    <source>
        <dbReference type="Proteomes" id="UP000051658"/>
    </source>
</evidence>
<keyword evidence="5 12" id="KW-0479">Metal-binding</keyword>
<keyword evidence="7 12" id="KW-1133">Transmembrane helix</keyword>
<evidence type="ECO:0000256" key="12">
    <source>
        <dbReference type="RuleBase" id="RU362081"/>
    </source>
</evidence>
<dbReference type="GO" id="GO:0005886">
    <property type="term" value="C:plasma membrane"/>
    <property type="evidence" value="ECO:0007669"/>
    <property type="project" value="UniProtKB-SubCell"/>
</dbReference>
<dbReference type="eggNOG" id="COG2217">
    <property type="taxonomic scope" value="Bacteria"/>
</dbReference>
<dbReference type="GO" id="GO:0016887">
    <property type="term" value="F:ATP hydrolysis activity"/>
    <property type="evidence" value="ECO:0007669"/>
    <property type="project" value="InterPro"/>
</dbReference>
<dbReference type="InterPro" id="IPR036412">
    <property type="entry name" value="HAD-like_sf"/>
</dbReference>
<dbReference type="AlphaFoldDB" id="A0A0R2HWR0"/>
<feature type="transmembrane region" description="Helical" evidence="12">
    <location>
        <begin position="167"/>
        <end position="185"/>
    </location>
</feature>
<dbReference type="PROSITE" id="PS00154">
    <property type="entry name" value="ATPASE_E1_E2"/>
    <property type="match status" value="1"/>
</dbReference>
<dbReference type="InterPro" id="IPR023214">
    <property type="entry name" value="HAD_sf"/>
</dbReference>
<dbReference type="GO" id="GO:0046872">
    <property type="term" value="F:metal ion binding"/>
    <property type="evidence" value="ECO:0007669"/>
    <property type="project" value="UniProtKB-KW"/>
</dbReference>
<evidence type="ECO:0000256" key="8">
    <source>
        <dbReference type="ARBA" id="ARBA00023065"/>
    </source>
</evidence>
<dbReference type="InterPro" id="IPR051014">
    <property type="entry name" value="Cation_Transport_ATPase_IB"/>
</dbReference>
<evidence type="ECO:0000256" key="11">
    <source>
        <dbReference type="ARBA" id="ARBA00049338"/>
    </source>
</evidence>
<dbReference type="EMBL" id="JQBS01000007">
    <property type="protein sequence ID" value="KRN57186.1"/>
    <property type="molecule type" value="Genomic_DNA"/>
</dbReference>
<dbReference type="PATRIC" id="fig|1449336.4.peg.168"/>
<keyword evidence="9 12" id="KW-0472">Membrane</keyword>
<dbReference type="FunFam" id="2.70.150.10:FF:000002">
    <property type="entry name" value="Copper-transporting ATPase 1, putative"/>
    <property type="match status" value="1"/>
</dbReference>
<dbReference type="NCBIfam" id="TIGR01512">
    <property type="entry name" value="ATPase-IB2_Cd"/>
    <property type="match status" value="1"/>
</dbReference>
<evidence type="ECO:0000256" key="7">
    <source>
        <dbReference type="ARBA" id="ARBA00022989"/>
    </source>
</evidence>
<proteinExistence type="inferred from homology"/>
<dbReference type="GeneID" id="89588161"/>
<evidence type="ECO:0000256" key="9">
    <source>
        <dbReference type="ARBA" id="ARBA00023136"/>
    </source>
</evidence>